<evidence type="ECO:0000256" key="1">
    <source>
        <dbReference type="SAM" id="Phobius"/>
    </source>
</evidence>
<proteinExistence type="predicted"/>
<sequence>MVQNIIVGIIGIVVFLYVIKKIIAMFHPNKRKSSCGCCCGCESPKIQNQSDTSCSQFERKETKK</sequence>
<protein>
    <recommendedName>
        <fullName evidence="4">FeoB-associated Cys-rich membrane protein</fullName>
    </recommendedName>
</protein>
<keyword evidence="1" id="KW-1133">Transmembrane helix</keyword>
<dbReference type="Proteomes" id="UP000594042">
    <property type="component" value="Chromosome"/>
</dbReference>
<dbReference type="AlphaFoldDB" id="A0A7G1HTA3"/>
<dbReference type="EMBL" id="AP023322">
    <property type="protein sequence ID" value="BCI62253.1"/>
    <property type="molecule type" value="Genomic_DNA"/>
</dbReference>
<name>A0A7G1HTA3_9BACT</name>
<dbReference type="KEGG" id="copr:Cop2CBH44_06060"/>
<organism evidence="2 3">
    <name type="scientific">Coprobacter secundus subsp. similis</name>
    <dbReference type="NCBI Taxonomy" id="2751153"/>
    <lineage>
        <taxon>Bacteria</taxon>
        <taxon>Pseudomonadati</taxon>
        <taxon>Bacteroidota</taxon>
        <taxon>Bacteroidia</taxon>
        <taxon>Bacteroidales</taxon>
        <taxon>Barnesiellaceae</taxon>
        <taxon>Coprobacter</taxon>
    </lineage>
</organism>
<feature type="transmembrane region" description="Helical" evidence="1">
    <location>
        <begin position="6"/>
        <end position="23"/>
    </location>
</feature>
<keyword evidence="1" id="KW-0812">Transmembrane</keyword>
<gene>
    <name evidence="2" type="ORF">Cop2CBH44_06060</name>
</gene>
<keyword evidence="3" id="KW-1185">Reference proteome</keyword>
<evidence type="ECO:0008006" key="4">
    <source>
        <dbReference type="Google" id="ProtNLM"/>
    </source>
</evidence>
<evidence type="ECO:0000313" key="3">
    <source>
        <dbReference type="Proteomes" id="UP000594042"/>
    </source>
</evidence>
<accession>A0A7G1HTA3</accession>
<dbReference type="RefSeq" id="WP_021930208.1">
    <property type="nucleotide sequence ID" value="NZ_AP023322.1"/>
</dbReference>
<evidence type="ECO:0000313" key="2">
    <source>
        <dbReference type="EMBL" id="BCI62253.1"/>
    </source>
</evidence>
<keyword evidence="1" id="KW-0472">Membrane</keyword>
<reference evidence="3" key="1">
    <citation type="submission" date="2020-07" db="EMBL/GenBank/DDBJ databases">
        <title>Complete genome sequencing of Coprobacter sp. strain 2CBH44.</title>
        <authorList>
            <person name="Sakamoto M."/>
            <person name="Murakami T."/>
            <person name="Mori H."/>
        </authorList>
    </citation>
    <scope>NUCLEOTIDE SEQUENCE [LARGE SCALE GENOMIC DNA]</scope>
    <source>
        <strain evidence="3">2CBH44</strain>
    </source>
</reference>